<feature type="compositionally biased region" description="Pro residues" evidence="1">
    <location>
        <begin position="31"/>
        <end position="50"/>
    </location>
</feature>
<protein>
    <submittedName>
        <fullName evidence="2">Uncharacterized protein</fullName>
    </submittedName>
</protein>
<name>A0ABQ0CPZ5_9HYPO</name>
<dbReference type="EMBL" id="BAAFGZ010000133">
    <property type="protein sequence ID" value="GAB0135521.1"/>
    <property type="molecule type" value="Genomic_DNA"/>
</dbReference>
<sequence>MGDSRQWHAAERPQTSRPRTAFGSHPHPHPHPYPPQSHPHPLPPPLPSPLRPSRSAAQLRRHRNPHDAPPPPPGSAPPPDTHLVDPPPPPPSRLKGLKAALEEAQFVAGGLVGRPAESTTC</sequence>
<feature type="compositionally biased region" description="Basic and acidic residues" evidence="1">
    <location>
        <begin position="1"/>
        <end position="11"/>
    </location>
</feature>
<dbReference type="Proteomes" id="UP001562357">
    <property type="component" value="Unassembled WGS sequence"/>
</dbReference>
<gene>
    <name evidence="2" type="primary">g3856</name>
    <name evidence="2" type="ORF">EsDP_00003856</name>
</gene>
<reference evidence="3" key="1">
    <citation type="submission" date="2024-06" db="EMBL/GenBank/DDBJ databases">
        <title>Draft Genome Sequences of Epichloe bromicola Strains Isolated from Elymus ciliaris.</title>
        <authorList>
            <consortium name="Epichloe bromicola genome sequencing consortium"/>
            <person name="Miura A."/>
            <person name="Imano S."/>
            <person name="Ashida A."/>
            <person name="Sato I."/>
            <person name="Chiba S."/>
            <person name="Tanaka A."/>
            <person name="Camagna M."/>
            <person name="Takemoto D."/>
        </authorList>
    </citation>
    <scope>NUCLEOTIDE SEQUENCE [LARGE SCALE GENOMIC DNA]</scope>
    <source>
        <strain evidence="3">DP</strain>
    </source>
</reference>
<comment type="caution">
    <text evidence="2">The sequence shown here is derived from an EMBL/GenBank/DDBJ whole genome shotgun (WGS) entry which is preliminary data.</text>
</comment>
<feature type="compositionally biased region" description="Pro residues" evidence="1">
    <location>
        <begin position="67"/>
        <end position="92"/>
    </location>
</feature>
<feature type="region of interest" description="Disordered" evidence="1">
    <location>
        <begin position="1"/>
        <end position="95"/>
    </location>
</feature>
<accession>A0ABQ0CPZ5</accession>
<evidence type="ECO:0000313" key="3">
    <source>
        <dbReference type="Proteomes" id="UP001562357"/>
    </source>
</evidence>
<evidence type="ECO:0000313" key="2">
    <source>
        <dbReference type="EMBL" id="GAB0135521.1"/>
    </source>
</evidence>
<organism evidence="2 3">
    <name type="scientific">Epichloe bromicola</name>
    <dbReference type="NCBI Taxonomy" id="79588"/>
    <lineage>
        <taxon>Eukaryota</taxon>
        <taxon>Fungi</taxon>
        <taxon>Dikarya</taxon>
        <taxon>Ascomycota</taxon>
        <taxon>Pezizomycotina</taxon>
        <taxon>Sordariomycetes</taxon>
        <taxon>Hypocreomycetidae</taxon>
        <taxon>Hypocreales</taxon>
        <taxon>Clavicipitaceae</taxon>
        <taxon>Epichloe</taxon>
    </lineage>
</organism>
<evidence type="ECO:0000256" key="1">
    <source>
        <dbReference type="SAM" id="MobiDB-lite"/>
    </source>
</evidence>
<keyword evidence="3" id="KW-1185">Reference proteome</keyword>
<proteinExistence type="predicted"/>